<dbReference type="OrthoDB" id="9800709at2"/>
<gene>
    <name evidence="2" type="ORF">AWJ14_03210</name>
</gene>
<feature type="domain" description="HTH lysR-type" evidence="1">
    <location>
        <begin position="31"/>
        <end position="89"/>
    </location>
</feature>
<evidence type="ECO:0000259" key="1">
    <source>
        <dbReference type="Pfam" id="PF00126"/>
    </source>
</evidence>
<proteinExistence type="predicted"/>
<protein>
    <recommendedName>
        <fullName evidence="1">HTH lysR-type domain-containing protein</fullName>
    </recommendedName>
</protein>
<sequence>MREDLVENPRLRLRLTFDNGLVLGPGKADLLDGIAEHGSISAAGRRMKMSYKRAWMLVEEMNAAFMEPLVESNRGGAKGGGARLTPAGEAVLARFRSLEALVFDGGAPQIDALKAMLRDIPDEK</sequence>
<keyword evidence="3" id="KW-1185">Reference proteome</keyword>
<dbReference type="Gene3D" id="1.10.10.10">
    <property type="entry name" value="Winged helix-like DNA-binding domain superfamily/Winged helix DNA-binding domain"/>
    <property type="match status" value="1"/>
</dbReference>
<dbReference type="Pfam" id="PF00126">
    <property type="entry name" value="HTH_1"/>
    <property type="match status" value="1"/>
</dbReference>
<dbReference type="InterPro" id="IPR051815">
    <property type="entry name" value="Molybdate_resp_trans_reg"/>
</dbReference>
<dbReference type="EMBL" id="LQZT01000012">
    <property type="protein sequence ID" value="OCW57817.1"/>
    <property type="molecule type" value="Genomic_DNA"/>
</dbReference>
<dbReference type="AlphaFoldDB" id="A0A1C1YWF6"/>
<dbReference type="InterPro" id="IPR000847">
    <property type="entry name" value="LysR_HTH_N"/>
</dbReference>
<dbReference type="InterPro" id="IPR036388">
    <property type="entry name" value="WH-like_DNA-bd_sf"/>
</dbReference>
<evidence type="ECO:0000313" key="2">
    <source>
        <dbReference type="EMBL" id="OCW57817.1"/>
    </source>
</evidence>
<dbReference type="InterPro" id="IPR036390">
    <property type="entry name" value="WH_DNA-bd_sf"/>
</dbReference>
<dbReference type="PANTHER" id="PTHR30432">
    <property type="entry name" value="TRANSCRIPTIONAL REGULATOR MODE"/>
    <property type="match status" value="1"/>
</dbReference>
<reference evidence="2 3" key="1">
    <citation type="submission" date="2015-12" db="EMBL/GenBank/DDBJ databases">
        <authorList>
            <person name="Shamseldin A."/>
            <person name="Moawad H."/>
            <person name="Abd El-Rahim W.M."/>
            <person name="Sadowsky M.J."/>
        </authorList>
    </citation>
    <scope>NUCLEOTIDE SEQUENCE [LARGE SCALE GENOMIC DNA]</scope>
    <source>
        <strain evidence="2 3">JC234</strain>
    </source>
</reference>
<name>A0A1C1YWF6_9HYPH</name>
<dbReference type="Proteomes" id="UP000094795">
    <property type="component" value="Unassembled WGS sequence"/>
</dbReference>
<dbReference type="PANTHER" id="PTHR30432:SF1">
    <property type="entry name" value="DNA-BINDING TRANSCRIPTIONAL DUAL REGULATOR MODE"/>
    <property type="match status" value="1"/>
</dbReference>
<dbReference type="SUPFAM" id="SSF46785">
    <property type="entry name" value="Winged helix' DNA-binding domain"/>
    <property type="match status" value="1"/>
</dbReference>
<comment type="caution">
    <text evidence="2">The sequence shown here is derived from an EMBL/GenBank/DDBJ whole genome shotgun (WGS) entry which is preliminary data.</text>
</comment>
<dbReference type="STRING" id="1480615.AWJ14_03210"/>
<dbReference type="GO" id="GO:0003700">
    <property type="term" value="F:DNA-binding transcription factor activity"/>
    <property type="evidence" value="ECO:0007669"/>
    <property type="project" value="InterPro"/>
</dbReference>
<organism evidence="2 3">
    <name type="scientific">Hoeflea olei</name>
    <dbReference type="NCBI Taxonomy" id="1480615"/>
    <lineage>
        <taxon>Bacteria</taxon>
        <taxon>Pseudomonadati</taxon>
        <taxon>Pseudomonadota</taxon>
        <taxon>Alphaproteobacteria</taxon>
        <taxon>Hyphomicrobiales</taxon>
        <taxon>Rhizobiaceae</taxon>
        <taxon>Hoeflea</taxon>
    </lineage>
</organism>
<evidence type="ECO:0000313" key="3">
    <source>
        <dbReference type="Proteomes" id="UP000094795"/>
    </source>
</evidence>
<accession>A0A1C1YWF6</accession>